<gene>
    <name evidence="4" type="primary">LOC34624209</name>
</gene>
<feature type="chain" id="PRO_5028146810" evidence="2">
    <location>
        <begin position="24"/>
        <end position="401"/>
    </location>
</feature>
<feature type="compositionally biased region" description="Polar residues" evidence="1">
    <location>
        <begin position="55"/>
        <end position="66"/>
    </location>
</feature>
<evidence type="ECO:0000313" key="3">
    <source>
        <dbReference type="Proteomes" id="UP000515125"/>
    </source>
</evidence>
<proteinExistence type="predicted"/>
<reference evidence="4" key="1">
    <citation type="submission" date="2025-08" db="UniProtKB">
        <authorList>
            <consortium name="RefSeq"/>
        </authorList>
    </citation>
    <scope>IDENTIFICATION</scope>
</reference>
<sequence>MVAPLARRVFSLAFIIILFRALADDTAPDSVEDLVAGVPGGHPSELEEVLMDLQQPEQPRGPSSGTKAKEAKDKSNAHVSSVNHPNKKLTQNSWLTSLLGKNKQKKSECQRLVEAGEIPQSIHSPLKAYGYPSFDTETKKLTVAAGLPLSKINDFPVPIKVGSLDYIIQGRAAKVLLFLYCYSQYNIVGSVLNPDGHWDKTPQSVHPVYLQVSNVGPDPHGSVKAILLRSGVQQILKRVSPMEVMFSTLQGALDASPTLWNGVRHVYGVTMREWGWLQQSSEVASLLGISQSEAESIVEDLQSPSTAHSGAKRIWHLLNQTRHQKRDSGWSDPKTVCFGKPITVTITMYPKPCHNNRATLALSSSTVSVKEAFEGFAELLVMLGGIDKLYKVPDSFVTSAK</sequence>
<dbReference type="RefSeq" id="XP_022590554.2">
    <property type="nucleotide sequence ID" value="XM_022737300.2"/>
</dbReference>
<dbReference type="AlphaFoldDB" id="A0A6P5WDI0"/>
<name>A0A6P5WDI0_9EIME</name>
<feature type="compositionally biased region" description="Basic and acidic residues" evidence="1">
    <location>
        <begin position="67"/>
        <end position="76"/>
    </location>
</feature>
<evidence type="ECO:0000313" key="4">
    <source>
        <dbReference type="RefSeq" id="XP_022590554.2"/>
    </source>
</evidence>
<feature type="region of interest" description="Disordered" evidence="1">
    <location>
        <begin position="55"/>
        <end position="85"/>
    </location>
</feature>
<accession>A0A6P5WDI0</accession>
<protein>
    <submittedName>
        <fullName evidence="4">Uncharacterized protein LOC34624209</fullName>
    </submittedName>
</protein>
<evidence type="ECO:0000256" key="2">
    <source>
        <dbReference type="SAM" id="SignalP"/>
    </source>
</evidence>
<organism evidence="3 4">
    <name type="scientific">Cyclospora cayetanensis</name>
    <dbReference type="NCBI Taxonomy" id="88456"/>
    <lineage>
        <taxon>Eukaryota</taxon>
        <taxon>Sar</taxon>
        <taxon>Alveolata</taxon>
        <taxon>Apicomplexa</taxon>
        <taxon>Conoidasida</taxon>
        <taxon>Coccidia</taxon>
        <taxon>Eucoccidiorida</taxon>
        <taxon>Eimeriorina</taxon>
        <taxon>Eimeriidae</taxon>
        <taxon>Cyclospora</taxon>
    </lineage>
</organism>
<keyword evidence="2" id="KW-0732">Signal</keyword>
<dbReference type="GeneID" id="34624209"/>
<keyword evidence="3" id="KW-1185">Reference proteome</keyword>
<evidence type="ECO:0000256" key="1">
    <source>
        <dbReference type="SAM" id="MobiDB-lite"/>
    </source>
</evidence>
<feature type="signal peptide" evidence="2">
    <location>
        <begin position="1"/>
        <end position="23"/>
    </location>
</feature>
<dbReference type="OrthoDB" id="333293at2759"/>
<dbReference type="Proteomes" id="UP000515125">
    <property type="component" value="Unplaced"/>
</dbReference>